<evidence type="ECO:0000313" key="3">
    <source>
        <dbReference type="EMBL" id="TFB86128.1"/>
    </source>
</evidence>
<evidence type="ECO:0000313" key="5">
    <source>
        <dbReference type="Proteomes" id="UP000297963"/>
    </source>
</evidence>
<evidence type="ECO:0000256" key="1">
    <source>
        <dbReference type="SAM" id="Phobius"/>
    </source>
</evidence>
<dbReference type="Pfam" id="PF16951">
    <property type="entry name" value="MaAIMP_sms"/>
    <property type="match status" value="1"/>
</dbReference>
<evidence type="ECO:0000313" key="2">
    <source>
        <dbReference type="EMBL" id="SFH28126.1"/>
    </source>
</evidence>
<proteinExistence type="predicted"/>
<name>A0A1I2YSR1_9MICO</name>
<keyword evidence="1" id="KW-0812">Transmembrane</keyword>
<evidence type="ECO:0000313" key="4">
    <source>
        <dbReference type="Proteomes" id="UP000199681"/>
    </source>
</evidence>
<keyword evidence="1" id="KW-1133">Transmembrane helix</keyword>
<sequence length="53" mass="5644">MSTSAIVMMIIALLAVWGGLGMALLNLKRHPEAIDDEEADAVLHDGASVSPRR</sequence>
<organism evidence="3 5">
    <name type="scientific">Cryobacterium levicorallinum</name>
    <dbReference type="NCBI Taxonomy" id="995038"/>
    <lineage>
        <taxon>Bacteria</taxon>
        <taxon>Bacillati</taxon>
        <taxon>Actinomycetota</taxon>
        <taxon>Actinomycetes</taxon>
        <taxon>Micrococcales</taxon>
        <taxon>Microbacteriaceae</taxon>
        <taxon>Cryobacterium</taxon>
    </lineage>
</organism>
<gene>
    <name evidence="3" type="ORF">E3O11_06535</name>
    <name evidence="2" type="ORF">SAMN05216274_102293</name>
</gene>
<feature type="transmembrane region" description="Helical" evidence="1">
    <location>
        <begin position="6"/>
        <end position="25"/>
    </location>
</feature>
<dbReference type="Proteomes" id="UP000297963">
    <property type="component" value="Unassembled WGS sequence"/>
</dbReference>
<dbReference type="AlphaFoldDB" id="A0A1I2YSR1"/>
<dbReference type="EMBL" id="SOFE01000011">
    <property type="protein sequence ID" value="TFB86128.1"/>
    <property type="molecule type" value="Genomic_DNA"/>
</dbReference>
<keyword evidence="1" id="KW-0472">Membrane</keyword>
<dbReference type="InterPro" id="IPR031596">
    <property type="entry name" value="MaAIMP_sms"/>
</dbReference>
<dbReference type="RefSeq" id="WP_092448445.1">
    <property type="nucleotide sequence ID" value="NZ_BKAC01000012.1"/>
</dbReference>
<dbReference type="Proteomes" id="UP000199681">
    <property type="component" value="Unassembled WGS sequence"/>
</dbReference>
<dbReference type="NCBIfam" id="NF033493">
    <property type="entry name" value="MetS_like_NSS"/>
    <property type="match status" value="1"/>
</dbReference>
<protein>
    <submittedName>
        <fullName evidence="2">Methionine and alanine importer, small subunit</fullName>
    </submittedName>
    <submittedName>
        <fullName evidence="3">Methionine/alanine import family NSS transporter small subunit</fullName>
    </submittedName>
</protein>
<dbReference type="EMBL" id="FOPW01000002">
    <property type="protein sequence ID" value="SFH28126.1"/>
    <property type="molecule type" value="Genomic_DNA"/>
</dbReference>
<keyword evidence="4" id="KW-1185">Reference proteome</keyword>
<accession>A0A1I2YSR1</accession>
<reference evidence="3 5" key="2">
    <citation type="submission" date="2019-03" db="EMBL/GenBank/DDBJ databases">
        <title>Genomics of glacier-inhabiting Cryobacterium strains.</title>
        <authorList>
            <person name="Liu Q."/>
            <person name="Xin Y.-H."/>
        </authorList>
    </citation>
    <scope>NUCLEOTIDE SEQUENCE [LARGE SCALE GENOMIC DNA]</scope>
    <source>
        <strain evidence="3 5">Hh34</strain>
    </source>
</reference>
<reference evidence="2 4" key="1">
    <citation type="submission" date="2016-10" db="EMBL/GenBank/DDBJ databases">
        <authorList>
            <person name="Varghese N."/>
            <person name="Submissions S."/>
        </authorList>
    </citation>
    <scope>NUCLEOTIDE SEQUENCE [LARGE SCALE GENOMIC DNA]</scope>
    <source>
        <strain evidence="2 4">GMCC 1.11211</strain>
    </source>
</reference>
<comment type="caution">
    <text evidence="3">The sequence shown here is derived from an EMBL/GenBank/DDBJ whole genome shotgun (WGS) entry which is preliminary data.</text>
</comment>